<keyword evidence="4" id="KW-1185">Reference proteome</keyword>
<keyword evidence="1" id="KW-1133">Transmembrane helix</keyword>
<dbReference type="Pfam" id="PF07811">
    <property type="entry name" value="TadE"/>
    <property type="match status" value="1"/>
</dbReference>
<feature type="domain" description="TadE-like" evidence="2">
    <location>
        <begin position="16"/>
        <end position="58"/>
    </location>
</feature>
<name>A0ABY9T688_BREBE</name>
<proteinExistence type="predicted"/>
<evidence type="ECO:0000313" key="4">
    <source>
        <dbReference type="Proteomes" id="UP001256827"/>
    </source>
</evidence>
<keyword evidence="1" id="KW-0812">Transmembrane</keyword>
<organism evidence="3 4">
    <name type="scientific">Brevibacillus brevis</name>
    <name type="common">Bacillus brevis</name>
    <dbReference type="NCBI Taxonomy" id="1393"/>
    <lineage>
        <taxon>Bacteria</taxon>
        <taxon>Bacillati</taxon>
        <taxon>Bacillota</taxon>
        <taxon>Bacilli</taxon>
        <taxon>Bacillales</taxon>
        <taxon>Paenibacillaceae</taxon>
        <taxon>Brevibacillus</taxon>
    </lineage>
</organism>
<evidence type="ECO:0000313" key="3">
    <source>
        <dbReference type="EMBL" id="WNC14999.1"/>
    </source>
</evidence>
<evidence type="ECO:0000259" key="2">
    <source>
        <dbReference type="Pfam" id="PF07811"/>
    </source>
</evidence>
<sequence length="140" mass="15924">MKRYPIVRMVLASERGSQTLEFILVFPLVWILFLFSFDQFSILYNKQKTLAAAYEAGRIAAVQPNFGLASYHARERGEAELREGLGIADQEVRLHLKGGGWRKGNHIVAEASMSFYLLATGEKVKLTESYYMMIENAEDK</sequence>
<accession>A0ABY9T688</accession>
<protein>
    <submittedName>
        <fullName evidence="3">TadE/TadG family type IV pilus assembly protein</fullName>
    </submittedName>
</protein>
<feature type="transmembrane region" description="Helical" evidence="1">
    <location>
        <begin position="20"/>
        <end position="37"/>
    </location>
</feature>
<dbReference type="InterPro" id="IPR012495">
    <property type="entry name" value="TadE-like_dom"/>
</dbReference>
<dbReference type="RefSeq" id="WP_310767939.1">
    <property type="nucleotide sequence ID" value="NZ_CP134050.1"/>
</dbReference>
<dbReference type="EMBL" id="CP134050">
    <property type="protein sequence ID" value="WNC14999.1"/>
    <property type="molecule type" value="Genomic_DNA"/>
</dbReference>
<reference evidence="3 4" key="1">
    <citation type="submission" date="2023-09" db="EMBL/GenBank/DDBJ databases">
        <title>Complete Genome and Methylome dissection of Bacillus brevis NEB573 original source of BbsI restriction endonuclease.</title>
        <authorList>
            <person name="Fomenkov A."/>
            <person name="Roberts R.D."/>
        </authorList>
    </citation>
    <scope>NUCLEOTIDE SEQUENCE [LARGE SCALE GENOMIC DNA]</scope>
    <source>
        <strain evidence="3 4">NEB573</strain>
    </source>
</reference>
<keyword evidence="1" id="KW-0472">Membrane</keyword>
<gene>
    <name evidence="3" type="ORF">RGB73_01005</name>
</gene>
<dbReference type="Proteomes" id="UP001256827">
    <property type="component" value="Chromosome"/>
</dbReference>
<evidence type="ECO:0000256" key="1">
    <source>
        <dbReference type="SAM" id="Phobius"/>
    </source>
</evidence>